<evidence type="ECO:0000313" key="1">
    <source>
        <dbReference type="EMBL" id="OAS89475.1"/>
    </source>
</evidence>
<dbReference type="OrthoDB" id="1903764at2"/>
<dbReference type="Pfam" id="PF10604">
    <property type="entry name" value="Polyketide_cyc2"/>
    <property type="match status" value="1"/>
</dbReference>
<keyword evidence="2" id="KW-1185">Reference proteome</keyword>
<organism evidence="1 2">
    <name type="scientific">Metabacillus litoralis</name>
    <dbReference type="NCBI Taxonomy" id="152268"/>
    <lineage>
        <taxon>Bacteria</taxon>
        <taxon>Bacillati</taxon>
        <taxon>Bacillota</taxon>
        <taxon>Bacilli</taxon>
        <taxon>Bacillales</taxon>
        <taxon>Bacillaceae</taxon>
        <taxon>Metabacillus</taxon>
    </lineage>
</organism>
<sequence>MIKVNVSVNINKPHQEIFAYIANFENNPKWQGGMLEATFTSDGPLQKGSTYEQVATFLGKKIYTSFEVIQFEKDHLIKINSVESSFPITVTRIVEPKAAGTKVSAIVEGDASKFFKVAKGLLKAMVKHSVTSDYKRLKKLMGN</sequence>
<dbReference type="InterPro" id="IPR023393">
    <property type="entry name" value="START-like_dom_sf"/>
</dbReference>
<protein>
    <recommendedName>
        <fullName evidence="3">SRPBCC family protein</fullName>
    </recommendedName>
</protein>
<dbReference type="SUPFAM" id="SSF55961">
    <property type="entry name" value="Bet v1-like"/>
    <property type="match status" value="1"/>
</dbReference>
<dbReference type="AlphaFoldDB" id="A0A179T623"/>
<gene>
    <name evidence="1" type="ORF">A6K24_02675</name>
</gene>
<proteinExistence type="predicted"/>
<evidence type="ECO:0000313" key="2">
    <source>
        <dbReference type="Proteomes" id="UP000078534"/>
    </source>
</evidence>
<dbReference type="Gene3D" id="3.30.530.20">
    <property type="match status" value="1"/>
</dbReference>
<dbReference type="EMBL" id="LWSG01000001">
    <property type="protein sequence ID" value="OAS89475.1"/>
    <property type="molecule type" value="Genomic_DNA"/>
</dbReference>
<accession>A0A179T623</accession>
<dbReference type="InterPro" id="IPR019587">
    <property type="entry name" value="Polyketide_cyclase/dehydratase"/>
</dbReference>
<evidence type="ECO:0008006" key="3">
    <source>
        <dbReference type="Google" id="ProtNLM"/>
    </source>
</evidence>
<reference evidence="2" key="1">
    <citation type="submission" date="2016-04" db="EMBL/GenBank/DDBJ databases">
        <authorList>
            <person name="Lyu Z."/>
            <person name="Lyu W."/>
        </authorList>
    </citation>
    <scope>NUCLEOTIDE SEQUENCE [LARGE SCALE GENOMIC DNA]</scope>
    <source>
        <strain evidence="2">C44</strain>
    </source>
</reference>
<dbReference type="STRING" id="152268.A6K24_02675"/>
<dbReference type="Proteomes" id="UP000078534">
    <property type="component" value="Unassembled WGS sequence"/>
</dbReference>
<comment type="caution">
    <text evidence="1">The sequence shown here is derived from an EMBL/GenBank/DDBJ whole genome shotgun (WGS) entry which is preliminary data.</text>
</comment>
<dbReference type="RefSeq" id="WP_066325414.1">
    <property type="nucleotide sequence ID" value="NZ_LWSG01000001.1"/>
</dbReference>
<name>A0A179T623_9BACI</name>